<evidence type="ECO:0000256" key="4">
    <source>
        <dbReference type="ARBA" id="ARBA00022729"/>
    </source>
</evidence>
<name>A0A840VUE7_9ACTN</name>
<dbReference type="GO" id="GO:0030288">
    <property type="term" value="C:outer membrane-bounded periplasmic space"/>
    <property type="evidence" value="ECO:0007669"/>
    <property type="project" value="TreeGrafter"/>
</dbReference>
<evidence type="ECO:0000259" key="6">
    <source>
        <dbReference type="PROSITE" id="PS50983"/>
    </source>
</evidence>
<dbReference type="Proteomes" id="UP000586947">
    <property type="component" value="Unassembled WGS sequence"/>
</dbReference>
<feature type="chain" id="PRO_5032863190" evidence="5">
    <location>
        <begin position="23"/>
        <end position="333"/>
    </location>
</feature>
<dbReference type="InterPro" id="IPR002491">
    <property type="entry name" value="ABC_transptr_periplasmic_BD"/>
</dbReference>
<proteinExistence type="inferred from homology"/>
<dbReference type="SUPFAM" id="SSF53807">
    <property type="entry name" value="Helical backbone' metal receptor"/>
    <property type="match status" value="1"/>
</dbReference>
<dbReference type="PANTHER" id="PTHR30532:SF24">
    <property type="entry name" value="FERRIC ENTEROBACTIN-BINDING PERIPLASMIC PROTEIN FEPB"/>
    <property type="match status" value="1"/>
</dbReference>
<keyword evidence="8" id="KW-1185">Reference proteome</keyword>
<keyword evidence="3" id="KW-0813">Transport</keyword>
<protein>
    <submittedName>
        <fullName evidence="7">Iron complex transport system substrate-binding protein</fullName>
    </submittedName>
</protein>
<evidence type="ECO:0000256" key="2">
    <source>
        <dbReference type="ARBA" id="ARBA00008814"/>
    </source>
</evidence>
<comment type="caution">
    <text evidence="7">The sequence shown here is derived from an EMBL/GenBank/DDBJ whole genome shotgun (WGS) entry which is preliminary data.</text>
</comment>
<accession>A0A840VUE7</accession>
<feature type="domain" description="Fe/B12 periplasmic-binding" evidence="6">
    <location>
        <begin position="63"/>
        <end position="330"/>
    </location>
</feature>
<dbReference type="RefSeq" id="WP_184176434.1">
    <property type="nucleotide sequence ID" value="NZ_BMNF01000003.1"/>
</dbReference>
<keyword evidence="4 5" id="KW-0732">Signal</keyword>
<reference evidence="7 8" key="1">
    <citation type="submission" date="2020-08" db="EMBL/GenBank/DDBJ databases">
        <title>Sequencing the genomes of 1000 actinobacteria strains.</title>
        <authorList>
            <person name="Klenk H.-P."/>
        </authorList>
    </citation>
    <scope>NUCLEOTIDE SEQUENCE [LARGE SCALE GENOMIC DNA]</scope>
    <source>
        <strain evidence="7 8">DSM 103125</strain>
    </source>
</reference>
<evidence type="ECO:0000256" key="5">
    <source>
        <dbReference type="SAM" id="SignalP"/>
    </source>
</evidence>
<evidence type="ECO:0000313" key="8">
    <source>
        <dbReference type="Proteomes" id="UP000586947"/>
    </source>
</evidence>
<dbReference type="PROSITE" id="PS51257">
    <property type="entry name" value="PROKAR_LIPOPROTEIN"/>
    <property type="match status" value="1"/>
</dbReference>
<dbReference type="InterPro" id="IPR051313">
    <property type="entry name" value="Bact_iron-sidero_bind"/>
</dbReference>
<sequence>MSSTLRVLTSALALALVGGSLAACGTDEPSTPSAGTSSSAAAAYPVTVTHKLGTTKLDKAPQRIVALSDADLDALLLLGIQPVGIGASVHDGGITPWAKPKLTGQPALLEPGENGVDAEQVAKLNPDLVLAGGDYYVDSEYKALSPLVPTTAYETGPFEDPWQITLRQVAKLVGKVEQGEQIIRDVEAKVAGVRTQYPALAGKTFSLSQAFEAGTIGVLRSPEDTGVKSFNSFGMELTPAVKALKSEDFAVTLSLEKIATIDADVVLVYPTEPQFKTALEANTLFKNLKAVRGGHYVPLDLVEFLSLRNPSPLSTPYFIDNVLPKVAAAAAAS</sequence>
<dbReference type="PROSITE" id="PS50983">
    <property type="entry name" value="FE_B12_PBP"/>
    <property type="match status" value="1"/>
</dbReference>
<dbReference type="Pfam" id="PF01497">
    <property type="entry name" value="Peripla_BP_2"/>
    <property type="match status" value="1"/>
</dbReference>
<comment type="similarity">
    <text evidence="2">Belongs to the bacterial solute-binding protein 8 family.</text>
</comment>
<comment type="subcellular location">
    <subcellularLocation>
        <location evidence="1">Cell envelope</location>
    </subcellularLocation>
</comment>
<dbReference type="AlphaFoldDB" id="A0A840VUE7"/>
<dbReference type="PANTHER" id="PTHR30532">
    <property type="entry name" value="IRON III DICITRATE-BINDING PERIPLASMIC PROTEIN"/>
    <property type="match status" value="1"/>
</dbReference>
<feature type="signal peptide" evidence="5">
    <location>
        <begin position="1"/>
        <end position="22"/>
    </location>
</feature>
<gene>
    <name evidence="7" type="ORF">HNR20_000695</name>
</gene>
<evidence type="ECO:0000256" key="3">
    <source>
        <dbReference type="ARBA" id="ARBA00022448"/>
    </source>
</evidence>
<dbReference type="GO" id="GO:1901678">
    <property type="term" value="P:iron coordination entity transport"/>
    <property type="evidence" value="ECO:0007669"/>
    <property type="project" value="UniProtKB-ARBA"/>
</dbReference>
<dbReference type="EMBL" id="JACHDP010000001">
    <property type="protein sequence ID" value="MBB5476190.1"/>
    <property type="molecule type" value="Genomic_DNA"/>
</dbReference>
<evidence type="ECO:0000313" key="7">
    <source>
        <dbReference type="EMBL" id="MBB5476190.1"/>
    </source>
</evidence>
<organism evidence="7 8">
    <name type="scientific">Micromonospora parathelypteridis</name>
    <dbReference type="NCBI Taxonomy" id="1839617"/>
    <lineage>
        <taxon>Bacteria</taxon>
        <taxon>Bacillati</taxon>
        <taxon>Actinomycetota</taxon>
        <taxon>Actinomycetes</taxon>
        <taxon>Micromonosporales</taxon>
        <taxon>Micromonosporaceae</taxon>
        <taxon>Micromonospora</taxon>
    </lineage>
</organism>
<dbReference type="Gene3D" id="3.40.50.1980">
    <property type="entry name" value="Nitrogenase molybdenum iron protein domain"/>
    <property type="match status" value="2"/>
</dbReference>
<evidence type="ECO:0000256" key="1">
    <source>
        <dbReference type="ARBA" id="ARBA00004196"/>
    </source>
</evidence>